<evidence type="ECO:0008006" key="3">
    <source>
        <dbReference type="Google" id="ProtNLM"/>
    </source>
</evidence>
<keyword evidence="2" id="KW-1185">Reference proteome</keyword>
<evidence type="ECO:0000313" key="1">
    <source>
        <dbReference type="EMBL" id="QDS86475.1"/>
    </source>
</evidence>
<reference evidence="1 2" key="1">
    <citation type="submission" date="2019-02" db="EMBL/GenBank/DDBJ databases">
        <title>Deep-cultivation of Planctomycetes and their phenomic and genomic characterization uncovers novel biology.</title>
        <authorList>
            <person name="Wiegand S."/>
            <person name="Jogler M."/>
            <person name="Boedeker C."/>
            <person name="Pinto D."/>
            <person name="Vollmers J."/>
            <person name="Rivas-Marin E."/>
            <person name="Kohn T."/>
            <person name="Peeters S.H."/>
            <person name="Heuer A."/>
            <person name="Rast P."/>
            <person name="Oberbeckmann S."/>
            <person name="Bunk B."/>
            <person name="Jeske O."/>
            <person name="Meyerdierks A."/>
            <person name="Storesund J.E."/>
            <person name="Kallscheuer N."/>
            <person name="Luecker S."/>
            <person name="Lage O.M."/>
            <person name="Pohl T."/>
            <person name="Merkel B.J."/>
            <person name="Hornburger P."/>
            <person name="Mueller R.-W."/>
            <person name="Bruemmer F."/>
            <person name="Labrenz M."/>
            <person name="Spormann A.M."/>
            <person name="Op den Camp H."/>
            <person name="Overmann J."/>
            <person name="Amann R."/>
            <person name="Jetten M.S.M."/>
            <person name="Mascher T."/>
            <person name="Medema M.H."/>
            <person name="Devos D.P."/>
            <person name="Kaster A.-K."/>
            <person name="Ovreas L."/>
            <person name="Rohde M."/>
            <person name="Galperin M.Y."/>
            <person name="Jogler C."/>
        </authorList>
    </citation>
    <scope>NUCLEOTIDE SEQUENCE [LARGE SCALE GENOMIC DNA]</scope>
    <source>
        <strain evidence="1 2">EC9</strain>
    </source>
</reference>
<dbReference type="EMBL" id="CP036261">
    <property type="protein sequence ID" value="QDS86475.1"/>
    <property type="molecule type" value="Genomic_DNA"/>
</dbReference>
<name>A0A517LV24_9BACT</name>
<evidence type="ECO:0000313" key="2">
    <source>
        <dbReference type="Proteomes" id="UP000319557"/>
    </source>
</evidence>
<organism evidence="1 2">
    <name type="scientific">Rosistilla ulvae</name>
    <dbReference type="NCBI Taxonomy" id="1930277"/>
    <lineage>
        <taxon>Bacteria</taxon>
        <taxon>Pseudomonadati</taxon>
        <taxon>Planctomycetota</taxon>
        <taxon>Planctomycetia</taxon>
        <taxon>Pirellulales</taxon>
        <taxon>Pirellulaceae</taxon>
        <taxon>Rosistilla</taxon>
    </lineage>
</organism>
<dbReference type="KEGG" id="ruv:EC9_06370"/>
<gene>
    <name evidence="1" type="ORF">EC9_06370</name>
</gene>
<dbReference type="Proteomes" id="UP000319557">
    <property type="component" value="Chromosome"/>
</dbReference>
<protein>
    <recommendedName>
        <fullName evidence="3">DUF4926 domain-containing protein</fullName>
    </recommendedName>
</protein>
<sequence length="80" mass="8497">MIAMIAMIAEHSLVVLDADPPHEKLTRGDVGTVVHVYKGGRGYEVEFVDGGGQTVALVTVGSDDVRPIKAGELLHTRKTA</sequence>
<dbReference type="Pfam" id="PF16277">
    <property type="entry name" value="DUF4926"/>
    <property type="match status" value="1"/>
</dbReference>
<proteinExistence type="predicted"/>
<dbReference type="InterPro" id="IPR032568">
    <property type="entry name" value="DUF4926"/>
</dbReference>
<accession>A0A517LV24</accession>
<dbReference type="AlphaFoldDB" id="A0A517LV24"/>